<gene>
    <name evidence="1" type="ORF">K1T71_008452</name>
</gene>
<organism evidence="1 2">
    <name type="scientific">Dendrolimus kikuchii</name>
    <dbReference type="NCBI Taxonomy" id="765133"/>
    <lineage>
        <taxon>Eukaryota</taxon>
        <taxon>Metazoa</taxon>
        <taxon>Ecdysozoa</taxon>
        <taxon>Arthropoda</taxon>
        <taxon>Hexapoda</taxon>
        <taxon>Insecta</taxon>
        <taxon>Pterygota</taxon>
        <taxon>Neoptera</taxon>
        <taxon>Endopterygota</taxon>
        <taxon>Lepidoptera</taxon>
        <taxon>Glossata</taxon>
        <taxon>Ditrysia</taxon>
        <taxon>Bombycoidea</taxon>
        <taxon>Lasiocampidae</taxon>
        <taxon>Dendrolimus</taxon>
    </lineage>
</organism>
<evidence type="ECO:0000313" key="2">
    <source>
        <dbReference type="Proteomes" id="UP000824533"/>
    </source>
</evidence>
<dbReference type="Proteomes" id="UP000824533">
    <property type="component" value="Linkage Group LG14"/>
</dbReference>
<reference evidence="1 2" key="1">
    <citation type="journal article" date="2021" name="Front. Genet.">
        <title>Chromosome-Level Genome Assembly Reveals Significant Gene Expansion in the Toll and IMD Signaling Pathways of Dendrolimus kikuchii.</title>
        <authorList>
            <person name="Zhou J."/>
            <person name="Wu P."/>
            <person name="Xiong Z."/>
            <person name="Liu N."/>
            <person name="Zhao N."/>
            <person name="Ji M."/>
            <person name="Qiu Y."/>
            <person name="Yang B."/>
        </authorList>
    </citation>
    <scope>NUCLEOTIDE SEQUENCE [LARGE SCALE GENOMIC DNA]</scope>
    <source>
        <strain evidence="1">Ann1</strain>
    </source>
</reference>
<comment type="caution">
    <text evidence="1">The sequence shown here is derived from an EMBL/GenBank/DDBJ whole genome shotgun (WGS) entry which is preliminary data.</text>
</comment>
<keyword evidence="2" id="KW-1185">Reference proteome</keyword>
<name>A0ACC1CY52_9NEOP</name>
<sequence>MDKVNFTINGEHYSLSGIEVSSSTSLNDYIRNYLQLHGTKAMCHEGGCGACVVSVSQVHPVTKEKMVFAVNSCLVHVLSCHEWNITTVEGVGNRKDGYHPVQKRLAAFNGTQCGYCTPGWVMTMYSLYRRRKNKLTTEQVENYFGGNMCRCTGYRPILDAFKSFANDAEESIKNKILDVEDLHISKCSKKCERKCSMSEDDWCLIENPGTSLINLTVQNARWYKVFTVQDLFKVLAREGVNDYRLVAGNTGQGVYPLTSQPRVLIDISSIESLKDSLTDVNLVIGAGMPLTEVMKTFQTWAYKSKDFKYLEHFKKYLDLVAHVAVRNIGTIGGNLALKNLHHDFPSDVFLLLETVGATITIVHNNLKKSELKMQEFFNMDLKNNLITEVKLPPLTPNNLIRTYKIMPRAQNAHAIVNAGFLFKMDTSNKVIASNIVFGNISPTFNTAKGTCNILNGTKLFTDMVLQKALRKLNDEIVPKESPPETSAYCRKMIALGLFYKAVLSMSPSVNPRYKSGGTILKRSVSRGQQNFDTDKSLWPLNEPVQKLEGMTQCSGESQYACDVTLEPRAVHVAFVLSEICRGEIINIDATEALKLPGVVAFFTADDIPGKNTFIPLDCPWQEEEEEVLVSKTVAYYGQPVGVIAATSRKLAQNATKLVKVTYKKSNDKLVLTVRDALAASDKERRVREDVKVKPTDRGTDIKHVIKGSFNSSSQYHYTMEPQSCVVQNTRRGLRIRSATQWIDVVNVAVSKMLNVDENCIEVVVSQVGGAYGAKASRSSLPACACALVAYKLNRTASLVMSITDNMTVIGKRQECIFDYEVGVNDDGLIQYLDIKCYSDCGITFNDSSTADVANTLTNLYESTRWGIKAYSVLTDKASNTWCRAPGTTEAVAVVEHIMQRIAHITNKDPTDVRLRNVATKHSAIIDMVTTFKMDSEYDTRRIEIDKYNSENAWKKKALSLTVMSYPISYFWNFPVTISVYHGDGTIAISHGGIEMGQGINTKVAQVCAYALQVPLAKVTVTDTDNSVSANSMVSSSSITSDSIAFATLRACEALLERLEPVRNELNEPTWEEVIVKAFNKGIDLQSHYMMFGDQSNLTGYSVYGVCAAEVELDVLTGNHIVRRVDLLEDTGVSMSPDIDVGQIEGAFVMGLGLWTSEKLVFENSTGRLLTNRTWTYKPPGARDIPEDFRISFLRNSPNPVGVLRSKATGEPSLTLATVVTHALHDAILEARKEFGYKDTEWLHIDNPYSVENIITAIMPKTDSFKLK</sequence>
<proteinExistence type="predicted"/>
<protein>
    <submittedName>
        <fullName evidence="1">Uncharacterized protein</fullName>
    </submittedName>
</protein>
<dbReference type="EMBL" id="CM034400">
    <property type="protein sequence ID" value="KAJ0176278.1"/>
    <property type="molecule type" value="Genomic_DNA"/>
</dbReference>
<accession>A0ACC1CY52</accession>
<evidence type="ECO:0000313" key="1">
    <source>
        <dbReference type="EMBL" id="KAJ0176278.1"/>
    </source>
</evidence>